<dbReference type="PROSITE" id="PS00543">
    <property type="entry name" value="HLYD_FAMILY"/>
    <property type="match status" value="1"/>
</dbReference>
<keyword evidence="8" id="KW-0472">Membrane</keyword>
<gene>
    <name evidence="13" type="ORF">HUK84_10610</name>
</gene>
<feature type="domain" description="AprE-like long alpha-helical hairpin" evidence="11">
    <location>
        <begin position="153"/>
        <end position="296"/>
    </location>
</feature>
<dbReference type="GO" id="GO:0005886">
    <property type="term" value="C:plasma membrane"/>
    <property type="evidence" value="ECO:0007669"/>
    <property type="project" value="UniProtKB-SubCell"/>
</dbReference>
<feature type="compositionally biased region" description="Low complexity" evidence="10">
    <location>
        <begin position="396"/>
        <end position="411"/>
    </location>
</feature>
<evidence type="ECO:0000259" key="11">
    <source>
        <dbReference type="Pfam" id="PF25994"/>
    </source>
</evidence>
<dbReference type="InterPro" id="IPR050739">
    <property type="entry name" value="MFP"/>
</dbReference>
<accession>A0A7Y7IXC1</accession>
<reference evidence="13 14" key="1">
    <citation type="submission" date="2020-06" db="EMBL/GenBank/DDBJ databases">
        <title>Description of novel acetic acid bacteria.</title>
        <authorList>
            <person name="Sombolestani A."/>
        </authorList>
    </citation>
    <scope>NUCLEOTIDE SEQUENCE [LARGE SCALE GENOMIC DNA]</scope>
    <source>
        <strain evidence="13 14">LMG 31431</strain>
    </source>
</reference>
<comment type="caution">
    <text evidence="13">The sequence shown here is derived from an EMBL/GenBank/DDBJ whole genome shotgun (WGS) entry which is preliminary data.</text>
</comment>
<dbReference type="NCBIfam" id="TIGR01843">
    <property type="entry name" value="type_I_hlyD"/>
    <property type="match status" value="1"/>
</dbReference>
<comment type="subcellular location">
    <subcellularLocation>
        <location evidence="1 9">Cell inner membrane</location>
        <topology evidence="1 9">Single-pass membrane protein</topology>
    </subcellularLocation>
</comment>
<dbReference type="AlphaFoldDB" id="A0A7Y7IXC1"/>
<evidence type="ECO:0000313" key="14">
    <source>
        <dbReference type="Proteomes" id="UP000534870"/>
    </source>
</evidence>
<dbReference type="InterPro" id="IPR010129">
    <property type="entry name" value="T1SS_HlyD"/>
</dbReference>
<dbReference type="Proteomes" id="UP000534870">
    <property type="component" value="Unassembled WGS sequence"/>
</dbReference>
<evidence type="ECO:0000256" key="2">
    <source>
        <dbReference type="ARBA" id="ARBA00009477"/>
    </source>
</evidence>
<dbReference type="Gene3D" id="2.40.30.170">
    <property type="match status" value="1"/>
</dbReference>
<evidence type="ECO:0000259" key="12">
    <source>
        <dbReference type="Pfam" id="PF26002"/>
    </source>
</evidence>
<evidence type="ECO:0000313" key="13">
    <source>
        <dbReference type="EMBL" id="NVN11566.1"/>
    </source>
</evidence>
<dbReference type="Pfam" id="PF25994">
    <property type="entry name" value="HH_AprE"/>
    <property type="match status" value="1"/>
</dbReference>
<comment type="similarity">
    <text evidence="2 9">Belongs to the membrane fusion protein (MFP) (TC 8.A.1) family.</text>
</comment>
<dbReference type="InterPro" id="IPR006144">
    <property type="entry name" value="Secretion_HlyD_CS"/>
</dbReference>
<evidence type="ECO:0000256" key="1">
    <source>
        <dbReference type="ARBA" id="ARBA00004377"/>
    </source>
</evidence>
<keyword evidence="7" id="KW-1133">Transmembrane helix</keyword>
<dbReference type="InterPro" id="IPR058781">
    <property type="entry name" value="HH_AprE-like"/>
</dbReference>
<keyword evidence="5 9" id="KW-0997">Cell inner membrane</keyword>
<dbReference type="InterPro" id="IPR058982">
    <property type="entry name" value="Beta-barrel_AprE"/>
</dbReference>
<protein>
    <recommendedName>
        <fullName evidence="9">Membrane fusion protein (MFP) family protein</fullName>
    </recommendedName>
</protein>
<evidence type="ECO:0000256" key="6">
    <source>
        <dbReference type="ARBA" id="ARBA00022692"/>
    </source>
</evidence>
<evidence type="ECO:0000256" key="10">
    <source>
        <dbReference type="SAM" id="MobiDB-lite"/>
    </source>
</evidence>
<evidence type="ECO:0000256" key="3">
    <source>
        <dbReference type="ARBA" id="ARBA00022448"/>
    </source>
</evidence>
<feature type="domain" description="AprE-like beta-barrel" evidence="12">
    <location>
        <begin position="339"/>
        <end position="391"/>
    </location>
</feature>
<dbReference type="PANTHER" id="PTHR30386">
    <property type="entry name" value="MEMBRANE FUSION SUBUNIT OF EMRAB-TOLC MULTIDRUG EFFLUX PUMP"/>
    <property type="match status" value="1"/>
</dbReference>
<dbReference type="PANTHER" id="PTHR30386:SF27">
    <property type="entry name" value="MEMBRANE FUSION PROTEIN (MFP) FAMILY PROTEIN"/>
    <property type="match status" value="1"/>
</dbReference>
<dbReference type="RefSeq" id="WP_176640266.1">
    <property type="nucleotide sequence ID" value="NZ_JABXXP010000202.1"/>
</dbReference>
<dbReference type="GO" id="GO:0009306">
    <property type="term" value="P:protein secretion"/>
    <property type="evidence" value="ECO:0007669"/>
    <property type="project" value="InterPro"/>
</dbReference>
<evidence type="ECO:0000256" key="4">
    <source>
        <dbReference type="ARBA" id="ARBA00022475"/>
    </source>
</evidence>
<feature type="region of interest" description="Disordered" evidence="10">
    <location>
        <begin position="389"/>
        <end position="418"/>
    </location>
</feature>
<keyword evidence="3 9" id="KW-0813">Transport</keyword>
<dbReference type="PRINTS" id="PR01490">
    <property type="entry name" value="RTXTOXIND"/>
</dbReference>
<name>A0A7Y7IXC1_9PROT</name>
<evidence type="ECO:0000256" key="8">
    <source>
        <dbReference type="ARBA" id="ARBA00023136"/>
    </source>
</evidence>
<proteinExistence type="inferred from homology"/>
<evidence type="ECO:0000256" key="7">
    <source>
        <dbReference type="ARBA" id="ARBA00022989"/>
    </source>
</evidence>
<organism evidence="13 14">
    <name type="scientific">Nguyenibacter vanlangensis</name>
    <dbReference type="NCBI Taxonomy" id="1216886"/>
    <lineage>
        <taxon>Bacteria</taxon>
        <taxon>Pseudomonadati</taxon>
        <taxon>Pseudomonadota</taxon>
        <taxon>Alphaproteobacteria</taxon>
        <taxon>Acetobacterales</taxon>
        <taxon>Acetobacteraceae</taxon>
        <taxon>Nguyenibacter</taxon>
    </lineage>
</organism>
<dbReference type="EMBL" id="JABXXP010000202">
    <property type="protein sequence ID" value="NVN11566.1"/>
    <property type="molecule type" value="Genomic_DNA"/>
</dbReference>
<dbReference type="Pfam" id="PF26002">
    <property type="entry name" value="Beta-barrel_AprE"/>
    <property type="match status" value="1"/>
</dbReference>
<evidence type="ECO:0000256" key="9">
    <source>
        <dbReference type="RuleBase" id="RU365093"/>
    </source>
</evidence>
<evidence type="ECO:0000256" key="5">
    <source>
        <dbReference type="ARBA" id="ARBA00022519"/>
    </source>
</evidence>
<sequence>MAALLPFLARRPRHELEFLPAALEIIDTPAPPAPRAIAMAICAFCCVAIIWSIFGRIDIVANASGTVIPFGKVKLVQAVTTANIQQILVADGDHVTTGQAVLRLDAVSAIAARDKQMVDFAASRLAVAGLLALRDQMASPGYTLHFHPPTGVTPAQIEQEFASITARSSEQEARLASLAQQIAEKRVQSVENIGAIDKLKAELPLLAGARDMYAKLYAERLATRVNLLSSAQRYSDAAHDLAIQIAHRAETATELASLTKQYAAQQADYVRGVLQDLTDAQRKLNEDEASYRAAAHEASETVLRAPVTGTVQQLAAHGDHEVVTPGEKLMVIVPDDQHLVVEAMIANRDIGFVQVGQRVQVKVAAFKFTQYGLVPGRLVSVSRDAVDDTAKDSVDGFSGRAGTSAASARSGNEPDFDGGEGSGYVAHIELDRPTLFVEGRLAPLRPGMAVTAEILTGRRRIISYLLSPLSRAVQDAGRER</sequence>
<keyword evidence="4 9" id="KW-1003">Cell membrane</keyword>
<keyword evidence="6" id="KW-0812">Transmembrane</keyword>